<dbReference type="GO" id="GO:0032259">
    <property type="term" value="P:methylation"/>
    <property type="evidence" value="ECO:0007669"/>
    <property type="project" value="InterPro"/>
</dbReference>
<reference evidence="1" key="1">
    <citation type="journal article" date="2014" name="Front. Microbiol.">
        <title>High frequency of phylogenetically diverse reductive dehalogenase-homologous genes in deep subseafloor sedimentary metagenomes.</title>
        <authorList>
            <person name="Kawai M."/>
            <person name="Futagami T."/>
            <person name="Toyoda A."/>
            <person name="Takaki Y."/>
            <person name="Nishi S."/>
            <person name="Hori S."/>
            <person name="Arai W."/>
            <person name="Tsubouchi T."/>
            <person name="Morono Y."/>
            <person name="Uchiyama I."/>
            <person name="Ito T."/>
            <person name="Fujiyama A."/>
            <person name="Inagaki F."/>
            <person name="Takami H."/>
        </authorList>
    </citation>
    <scope>NUCLEOTIDE SEQUENCE</scope>
    <source>
        <strain evidence="1">Expedition CK06-06</strain>
    </source>
</reference>
<feature type="non-terminal residue" evidence="1">
    <location>
        <position position="197"/>
    </location>
</feature>
<dbReference type="GO" id="GO:0008168">
    <property type="term" value="F:methyltransferase activity"/>
    <property type="evidence" value="ECO:0007669"/>
    <property type="project" value="InterPro"/>
</dbReference>
<protein>
    <submittedName>
        <fullName evidence="1">Uncharacterized protein</fullName>
    </submittedName>
</protein>
<evidence type="ECO:0000313" key="1">
    <source>
        <dbReference type="EMBL" id="GAI92634.1"/>
    </source>
</evidence>
<dbReference type="PROSITE" id="PS00092">
    <property type="entry name" value="N6_MTASE"/>
    <property type="match status" value="1"/>
</dbReference>
<dbReference type="GO" id="GO:0003676">
    <property type="term" value="F:nucleic acid binding"/>
    <property type="evidence" value="ECO:0007669"/>
    <property type="project" value="InterPro"/>
</dbReference>
<dbReference type="AlphaFoldDB" id="X1UJV5"/>
<sequence length="197" mass="23095">MIESKMQYLEKYNKMKFAIQECHKVDEVKLIRDKAEAYRYALIQAKESPEYIRMAEEIKVRAERKAGELLPEQITIGTKSHPMTLSDMEISKNQSSNWQWIASIPKEIFENYIQSSEEITTSGTVNLAKRLQRENEINEIKKNISNININGLYDVIVVDPPWKYTTEYNPYTRRISSPYPEMNLQEIKDIDIPAKDN</sequence>
<accession>X1UJV5</accession>
<organism evidence="1">
    <name type="scientific">marine sediment metagenome</name>
    <dbReference type="NCBI Taxonomy" id="412755"/>
    <lineage>
        <taxon>unclassified sequences</taxon>
        <taxon>metagenomes</taxon>
        <taxon>ecological metagenomes</taxon>
    </lineage>
</organism>
<dbReference type="InterPro" id="IPR002052">
    <property type="entry name" value="DNA_methylase_N6_adenine_CS"/>
</dbReference>
<gene>
    <name evidence="1" type="ORF">S12H4_26820</name>
</gene>
<dbReference type="EMBL" id="BARW01015257">
    <property type="protein sequence ID" value="GAI92634.1"/>
    <property type="molecule type" value="Genomic_DNA"/>
</dbReference>
<comment type="caution">
    <text evidence="1">The sequence shown here is derived from an EMBL/GenBank/DDBJ whole genome shotgun (WGS) entry which is preliminary data.</text>
</comment>
<proteinExistence type="predicted"/>
<name>X1UJV5_9ZZZZ</name>